<dbReference type="InterPro" id="IPR001810">
    <property type="entry name" value="F-box_dom"/>
</dbReference>
<dbReference type="Pfam" id="PF23635">
    <property type="entry name" value="Beta-prop_AT5G49610-like"/>
    <property type="match status" value="1"/>
</dbReference>
<proteinExistence type="predicted"/>
<dbReference type="InterPro" id="IPR056594">
    <property type="entry name" value="AT5G49610-like_b-prop"/>
</dbReference>
<reference evidence="3" key="2">
    <citation type="journal article" date="2017" name="Nat. Plants">
        <title>The Aegilops tauschii genome reveals multiple impacts of transposons.</title>
        <authorList>
            <person name="Zhao G."/>
            <person name="Zou C."/>
            <person name="Li K."/>
            <person name="Wang K."/>
            <person name="Li T."/>
            <person name="Gao L."/>
            <person name="Zhang X."/>
            <person name="Wang H."/>
            <person name="Yang Z."/>
            <person name="Liu X."/>
            <person name="Jiang W."/>
            <person name="Mao L."/>
            <person name="Kong X."/>
            <person name="Jiao Y."/>
            <person name="Jia J."/>
        </authorList>
    </citation>
    <scope>NUCLEOTIDE SEQUENCE [LARGE SCALE GENOMIC DNA]</scope>
    <source>
        <strain evidence="3">cv. AL8/78</strain>
    </source>
</reference>
<dbReference type="Gene3D" id="1.20.1280.50">
    <property type="match status" value="1"/>
</dbReference>
<dbReference type="Proteomes" id="UP000015105">
    <property type="component" value="Chromosome 6D"/>
</dbReference>
<sequence length="426" mass="46994">RFGPALDSLHTTPHRTTCVSKEGEMATASLPGSPEAAAAVLENDDLVSEILLRLPPQPSSLPRASRVCRRWRRLLSDPAFRRRFRIHHRRGTPPLLGLFGSSRGVVTFQPALDAPDRLPRGHFSLNLDDDYMTLGWRHGLALFYLPDSLQVVVWDPLAGAQHRLDIPEGFVLDPSEDPVNGAVLRAAGDIDHFQVVLVTSDGRRPALACVYSSETGLWGDFISAQLQSATMVHWGEPSVLAGGCIYWLISVTSILEFDLDSQSLAVILVPADMLTGRSHQSTVMRAEGGGMGFLNVADFTAEFWRRETDCDGSWMLGGTVELDKLLPPGSDNEALRMLGYAEENNVVFFWTVVGVFMFNLQSLEPTRLSEIGISGYGYHPFETVYTPGIGGGQEGTDKRRSWWKRCRQHIRGLFSCARGGNDGDNK</sequence>
<evidence type="ECO:0000259" key="1">
    <source>
        <dbReference type="SMART" id="SM00256"/>
    </source>
</evidence>
<dbReference type="SUPFAM" id="SSF81383">
    <property type="entry name" value="F-box domain"/>
    <property type="match status" value="1"/>
</dbReference>
<organism evidence="2 3">
    <name type="scientific">Aegilops tauschii subsp. strangulata</name>
    <name type="common">Goatgrass</name>
    <dbReference type="NCBI Taxonomy" id="200361"/>
    <lineage>
        <taxon>Eukaryota</taxon>
        <taxon>Viridiplantae</taxon>
        <taxon>Streptophyta</taxon>
        <taxon>Embryophyta</taxon>
        <taxon>Tracheophyta</taxon>
        <taxon>Spermatophyta</taxon>
        <taxon>Magnoliopsida</taxon>
        <taxon>Liliopsida</taxon>
        <taxon>Poales</taxon>
        <taxon>Poaceae</taxon>
        <taxon>BOP clade</taxon>
        <taxon>Pooideae</taxon>
        <taxon>Triticodae</taxon>
        <taxon>Triticeae</taxon>
        <taxon>Triticinae</taxon>
        <taxon>Aegilops</taxon>
    </lineage>
</organism>
<reference evidence="2" key="4">
    <citation type="submission" date="2019-03" db="UniProtKB">
        <authorList>
            <consortium name="EnsemblPlants"/>
        </authorList>
    </citation>
    <scope>IDENTIFICATION</scope>
</reference>
<evidence type="ECO:0000313" key="2">
    <source>
        <dbReference type="EnsemblPlants" id="AET6Gv20191200.1"/>
    </source>
</evidence>
<dbReference type="SMART" id="SM00256">
    <property type="entry name" value="FBOX"/>
    <property type="match status" value="1"/>
</dbReference>
<reference evidence="3" key="1">
    <citation type="journal article" date="2014" name="Science">
        <title>Ancient hybridizations among the ancestral genomes of bread wheat.</title>
        <authorList>
            <consortium name="International Wheat Genome Sequencing Consortium,"/>
            <person name="Marcussen T."/>
            <person name="Sandve S.R."/>
            <person name="Heier L."/>
            <person name="Spannagl M."/>
            <person name="Pfeifer M."/>
            <person name="Jakobsen K.S."/>
            <person name="Wulff B.B."/>
            <person name="Steuernagel B."/>
            <person name="Mayer K.F."/>
            <person name="Olsen O.A."/>
        </authorList>
    </citation>
    <scope>NUCLEOTIDE SEQUENCE [LARGE SCALE GENOMIC DNA]</scope>
    <source>
        <strain evidence="3">cv. AL8/78</strain>
    </source>
</reference>
<dbReference type="InterPro" id="IPR036047">
    <property type="entry name" value="F-box-like_dom_sf"/>
</dbReference>
<dbReference type="Gramene" id="AET6Gv20191200.1">
    <property type="protein sequence ID" value="AET6Gv20191200.1"/>
    <property type="gene ID" value="AET6Gv20191200"/>
</dbReference>
<dbReference type="PANTHER" id="PTHR32133:SF388">
    <property type="entry name" value="F-BOX DOMAIN-CONTAINING PROTEIN"/>
    <property type="match status" value="1"/>
</dbReference>
<dbReference type="PANTHER" id="PTHR32133">
    <property type="entry name" value="OS07G0120400 PROTEIN"/>
    <property type="match status" value="1"/>
</dbReference>
<keyword evidence="3" id="KW-1185">Reference proteome</keyword>
<reference evidence="2" key="3">
    <citation type="journal article" date="2017" name="Nature">
        <title>Genome sequence of the progenitor of the wheat D genome Aegilops tauschii.</title>
        <authorList>
            <person name="Luo M.C."/>
            <person name="Gu Y.Q."/>
            <person name="Puiu D."/>
            <person name="Wang H."/>
            <person name="Twardziok S.O."/>
            <person name="Deal K.R."/>
            <person name="Huo N."/>
            <person name="Zhu T."/>
            <person name="Wang L."/>
            <person name="Wang Y."/>
            <person name="McGuire P.E."/>
            <person name="Liu S."/>
            <person name="Long H."/>
            <person name="Ramasamy R.K."/>
            <person name="Rodriguez J.C."/>
            <person name="Van S.L."/>
            <person name="Yuan L."/>
            <person name="Wang Z."/>
            <person name="Xia Z."/>
            <person name="Xiao L."/>
            <person name="Anderson O.D."/>
            <person name="Ouyang S."/>
            <person name="Liang Y."/>
            <person name="Zimin A.V."/>
            <person name="Pertea G."/>
            <person name="Qi P."/>
            <person name="Bennetzen J.L."/>
            <person name="Dai X."/>
            <person name="Dawson M.W."/>
            <person name="Muller H.G."/>
            <person name="Kugler K."/>
            <person name="Rivarola-Duarte L."/>
            <person name="Spannagl M."/>
            <person name="Mayer K.F.X."/>
            <person name="Lu F.H."/>
            <person name="Bevan M.W."/>
            <person name="Leroy P."/>
            <person name="Li P."/>
            <person name="You F.M."/>
            <person name="Sun Q."/>
            <person name="Liu Z."/>
            <person name="Lyons E."/>
            <person name="Wicker T."/>
            <person name="Salzberg S.L."/>
            <person name="Devos K.M."/>
            <person name="Dvorak J."/>
        </authorList>
    </citation>
    <scope>NUCLEOTIDE SEQUENCE [LARGE SCALE GENOMIC DNA]</scope>
    <source>
        <strain evidence="2">cv. AL8/78</strain>
    </source>
</reference>
<dbReference type="Pfam" id="PF12937">
    <property type="entry name" value="F-box-like"/>
    <property type="match status" value="1"/>
</dbReference>
<feature type="domain" description="F-box" evidence="1">
    <location>
        <begin position="44"/>
        <end position="84"/>
    </location>
</feature>
<protein>
    <recommendedName>
        <fullName evidence="1">F-box domain-containing protein</fullName>
    </recommendedName>
</protein>
<dbReference type="EnsemblPlants" id="AET6Gv20191200.1">
    <property type="protein sequence ID" value="AET6Gv20191200.1"/>
    <property type="gene ID" value="AET6Gv20191200"/>
</dbReference>
<reference evidence="2" key="5">
    <citation type="journal article" date="2021" name="G3 (Bethesda)">
        <title>Aegilops tauschii genome assembly Aet v5.0 features greater sequence contiguity and improved annotation.</title>
        <authorList>
            <person name="Wang L."/>
            <person name="Zhu T."/>
            <person name="Rodriguez J.C."/>
            <person name="Deal K.R."/>
            <person name="Dubcovsky J."/>
            <person name="McGuire P.E."/>
            <person name="Lux T."/>
            <person name="Spannagl M."/>
            <person name="Mayer K.F.X."/>
            <person name="Baldrich P."/>
            <person name="Meyers B.C."/>
            <person name="Huo N."/>
            <person name="Gu Y.Q."/>
            <person name="Zhou H."/>
            <person name="Devos K.M."/>
            <person name="Bennetzen J.L."/>
            <person name="Unver T."/>
            <person name="Budak H."/>
            <person name="Gulick P.J."/>
            <person name="Galiba G."/>
            <person name="Kalapos B."/>
            <person name="Nelson D.R."/>
            <person name="Li P."/>
            <person name="You F.M."/>
            <person name="Luo M.C."/>
            <person name="Dvorak J."/>
        </authorList>
    </citation>
    <scope>NUCLEOTIDE SEQUENCE [LARGE SCALE GENOMIC DNA]</scope>
    <source>
        <strain evidence="2">cv. AL8/78</strain>
    </source>
</reference>
<name>A0A453N2Y0_AEGTS</name>
<evidence type="ECO:0000313" key="3">
    <source>
        <dbReference type="Proteomes" id="UP000015105"/>
    </source>
</evidence>
<dbReference type="AlphaFoldDB" id="A0A453N2Y0"/>
<accession>A0A453N2Y0</accession>